<sequence length="175" mass="18834">MEPLPGSLSYLTISDGDYGVELRLTTVPTSLNGWISELSFDPSTPLPIQMSKDTPTTPGEPFFEAPSGIGSGSAFNINPWSLAYHFFSFERQIYDLETSHIAVIKIKGLDSSARAQDFHPLGILAVGSPGAKSLYGADSMQIQAVLAPVPEPETYAMFLAGLCLLGFMARRCKTA</sequence>
<gene>
    <name evidence="2" type="ORF">EBAPG3_007065</name>
</gene>
<dbReference type="KEGG" id="nlc:EBAPG3_007065"/>
<dbReference type="EMBL" id="CP021106">
    <property type="protein sequence ID" value="ARO89054.1"/>
    <property type="molecule type" value="Genomic_DNA"/>
</dbReference>
<dbReference type="Proteomes" id="UP000012179">
    <property type="component" value="Chromosome"/>
</dbReference>
<dbReference type="NCBIfam" id="TIGR02595">
    <property type="entry name" value="PEP_CTERM"/>
    <property type="match status" value="1"/>
</dbReference>
<proteinExistence type="predicted"/>
<reference evidence="2 3" key="1">
    <citation type="journal article" date="2015" name="Int. J. Syst. Evol. Microbiol.">
        <title>Nitrosospira lacus sp. nov., a psychrotolerant, ammonia-oxidizing bacterium from sandy lake sediment.</title>
        <authorList>
            <person name="Urakawa H."/>
            <person name="Garcia J.C."/>
            <person name="Nielsen J.L."/>
            <person name="Le V.Q."/>
            <person name="Kozlowski J.A."/>
            <person name="Stein L.Y."/>
            <person name="Lim C.K."/>
            <person name="Pommerening-Roser A."/>
            <person name="Martens-Habbena W."/>
            <person name="Stahl D.A."/>
            <person name="Klotz M.G."/>
        </authorList>
    </citation>
    <scope>NUCLEOTIDE SEQUENCE [LARGE SCALE GENOMIC DNA]</scope>
    <source>
        <strain evidence="2 3">APG3</strain>
    </source>
</reference>
<protein>
    <recommendedName>
        <fullName evidence="1">Ice-binding protein C-terminal domain-containing protein</fullName>
    </recommendedName>
</protein>
<evidence type="ECO:0000313" key="2">
    <source>
        <dbReference type="EMBL" id="ARO89054.1"/>
    </source>
</evidence>
<dbReference type="InterPro" id="IPR013424">
    <property type="entry name" value="Ice-binding_C"/>
</dbReference>
<evidence type="ECO:0000259" key="1">
    <source>
        <dbReference type="Pfam" id="PF07589"/>
    </source>
</evidence>
<dbReference type="RefSeq" id="WP_085922081.1">
    <property type="nucleotide sequence ID" value="NZ_CP021106.3"/>
</dbReference>
<dbReference type="Pfam" id="PF07589">
    <property type="entry name" value="PEP-CTERM"/>
    <property type="match status" value="1"/>
</dbReference>
<keyword evidence="3" id="KW-1185">Reference proteome</keyword>
<organism evidence="2 3">
    <name type="scientific">Nitrosospira lacus</name>
    <dbReference type="NCBI Taxonomy" id="1288494"/>
    <lineage>
        <taxon>Bacteria</taxon>
        <taxon>Pseudomonadati</taxon>
        <taxon>Pseudomonadota</taxon>
        <taxon>Betaproteobacteria</taxon>
        <taxon>Nitrosomonadales</taxon>
        <taxon>Nitrosomonadaceae</taxon>
        <taxon>Nitrosospira</taxon>
    </lineage>
</organism>
<dbReference type="AlphaFoldDB" id="A0A1W6STB6"/>
<name>A0A1W6STB6_9PROT</name>
<accession>A0A1W6STB6</accession>
<feature type="domain" description="Ice-binding protein C-terminal" evidence="1">
    <location>
        <begin position="148"/>
        <end position="171"/>
    </location>
</feature>
<evidence type="ECO:0000313" key="3">
    <source>
        <dbReference type="Proteomes" id="UP000012179"/>
    </source>
</evidence>